<keyword evidence="3 5" id="KW-0689">Ribosomal protein</keyword>
<dbReference type="InterPro" id="IPR037121">
    <property type="entry name" value="Ribosomal_bL25_C"/>
</dbReference>
<evidence type="ECO:0000259" key="8">
    <source>
        <dbReference type="Pfam" id="PF14693"/>
    </source>
</evidence>
<dbReference type="AlphaFoldDB" id="A0A1F5RMH6"/>
<proteinExistence type="inferred from homology"/>
<dbReference type="EMBL" id="MFFU01000055">
    <property type="protein sequence ID" value="OGF15667.1"/>
    <property type="molecule type" value="Genomic_DNA"/>
</dbReference>
<gene>
    <name evidence="5" type="primary">rplY</name>
    <name evidence="5" type="synonym">ctc</name>
    <name evidence="9" type="ORF">A3D54_00735</name>
</gene>
<comment type="subunit">
    <text evidence="5">Part of the 50S ribosomal subunit; part of the 5S rRNA/L5/L18/L25 subcomplex. Contacts the 5S rRNA. Binds to the 5S rRNA independently of L5 and L18.</text>
</comment>
<evidence type="ECO:0000313" key="10">
    <source>
        <dbReference type="Proteomes" id="UP000177691"/>
    </source>
</evidence>
<organism evidence="9 10">
    <name type="scientific">Candidatus Falkowbacteria bacterium RIFCSPHIGHO2_02_FULL_45_15</name>
    <dbReference type="NCBI Taxonomy" id="1797987"/>
    <lineage>
        <taxon>Bacteria</taxon>
        <taxon>Candidatus Falkowiibacteriota</taxon>
    </lineage>
</organism>
<feature type="compositionally biased region" description="Basic and acidic residues" evidence="6">
    <location>
        <begin position="206"/>
        <end position="227"/>
    </location>
</feature>
<comment type="similarity">
    <text evidence="5">Belongs to the bacterial ribosomal protein bL25 family. CTC subfamily.</text>
</comment>
<feature type="compositionally biased region" description="Low complexity" evidence="6">
    <location>
        <begin position="189"/>
        <end position="205"/>
    </location>
</feature>
<dbReference type="PANTHER" id="PTHR33284">
    <property type="entry name" value="RIBOSOMAL PROTEIN L25/GLN-TRNA SYNTHETASE, ANTI-CODON-BINDING DOMAIN-CONTAINING PROTEIN"/>
    <property type="match status" value="1"/>
</dbReference>
<evidence type="ECO:0000256" key="3">
    <source>
        <dbReference type="ARBA" id="ARBA00022980"/>
    </source>
</evidence>
<comment type="function">
    <text evidence="5">This is one of the proteins that binds to the 5S RNA in the ribosome where it forms part of the central protuberance.</text>
</comment>
<dbReference type="GO" id="GO:0022625">
    <property type="term" value="C:cytosolic large ribosomal subunit"/>
    <property type="evidence" value="ECO:0007669"/>
    <property type="project" value="TreeGrafter"/>
</dbReference>
<dbReference type="GO" id="GO:0006412">
    <property type="term" value="P:translation"/>
    <property type="evidence" value="ECO:0007669"/>
    <property type="project" value="UniProtKB-UniRule"/>
</dbReference>
<evidence type="ECO:0000256" key="5">
    <source>
        <dbReference type="HAMAP-Rule" id="MF_01334"/>
    </source>
</evidence>
<protein>
    <recommendedName>
        <fullName evidence="5">Large ribosomal subunit protein bL25</fullName>
    </recommendedName>
    <alternativeName>
        <fullName evidence="5">General stress protein CTC</fullName>
    </alternativeName>
</protein>
<feature type="domain" description="Large ribosomal subunit protein bL25 beta" evidence="8">
    <location>
        <begin position="97"/>
        <end position="182"/>
    </location>
</feature>
<dbReference type="InterPro" id="IPR001021">
    <property type="entry name" value="Ribosomal_bL25_long"/>
</dbReference>
<dbReference type="Gene3D" id="2.40.240.10">
    <property type="entry name" value="Ribosomal Protein L25, Chain P"/>
    <property type="match status" value="1"/>
</dbReference>
<evidence type="ECO:0000256" key="6">
    <source>
        <dbReference type="SAM" id="MobiDB-lite"/>
    </source>
</evidence>
<dbReference type="Proteomes" id="UP000177691">
    <property type="component" value="Unassembled WGS sequence"/>
</dbReference>
<dbReference type="PANTHER" id="PTHR33284:SF1">
    <property type="entry name" value="RIBOSOMAL PROTEIN L25_GLN-TRNA SYNTHETASE, ANTI-CODON-BINDING DOMAIN-CONTAINING PROTEIN"/>
    <property type="match status" value="1"/>
</dbReference>
<accession>A0A1F5RMH6</accession>
<reference evidence="9 10" key="1">
    <citation type="journal article" date="2016" name="Nat. Commun.">
        <title>Thousands of microbial genomes shed light on interconnected biogeochemical processes in an aquifer system.</title>
        <authorList>
            <person name="Anantharaman K."/>
            <person name="Brown C.T."/>
            <person name="Hug L.A."/>
            <person name="Sharon I."/>
            <person name="Castelle C.J."/>
            <person name="Probst A.J."/>
            <person name="Thomas B.C."/>
            <person name="Singh A."/>
            <person name="Wilkins M.J."/>
            <person name="Karaoz U."/>
            <person name="Brodie E.L."/>
            <person name="Williams K.H."/>
            <person name="Hubbard S.S."/>
            <person name="Banfield J.F."/>
        </authorList>
    </citation>
    <scope>NUCLEOTIDE SEQUENCE [LARGE SCALE GENOMIC DNA]</scope>
</reference>
<dbReference type="InterPro" id="IPR020057">
    <property type="entry name" value="Ribosomal_bL25_b-dom"/>
</dbReference>
<evidence type="ECO:0000256" key="1">
    <source>
        <dbReference type="ARBA" id="ARBA00022730"/>
    </source>
</evidence>
<comment type="caution">
    <text evidence="9">The sequence shown here is derived from an EMBL/GenBank/DDBJ whole genome shotgun (WGS) entry which is preliminary data.</text>
</comment>
<keyword evidence="1 5" id="KW-0699">rRNA-binding</keyword>
<keyword evidence="4 5" id="KW-0687">Ribonucleoprotein</keyword>
<dbReference type="InterPro" id="IPR020930">
    <property type="entry name" value="Ribosomal_uL5_bac-type"/>
</dbReference>
<name>A0A1F5RMH6_9BACT</name>
<dbReference type="InterPro" id="IPR029751">
    <property type="entry name" value="Ribosomal_L25_dom"/>
</dbReference>
<keyword evidence="2 5" id="KW-0694">RNA-binding</keyword>
<feature type="region of interest" description="Disordered" evidence="6">
    <location>
        <begin position="180"/>
        <end position="227"/>
    </location>
</feature>
<dbReference type="Pfam" id="PF01386">
    <property type="entry name" value="Ribosomal_L25p"/>
    <property type="match status" value="1"/>
</dbReference>
<dbReference type="InterPro" id="IPR020056">
    <property type="entry name" value="Rbsml_bL25/Gln-tRNA_synth_N"/>
</dbReference>
<dbReference type="Gene3D" id="2.170.120.20">
    <property type="entry name" value="Ribosomal protein L25, beta domain"/>
    <property type="match status" value="1"/>
</dbReference>
<dbReference type="CDD" id="cd00495">
    <property type="entry name" value="Ribosomal_L25_TL5_CTC"/>
    <property type="match status" value="1"/>
</dbReference>
<evidence type="ECO:0000256" key="4">
    <source>
        <dbReference type="ARBA" id="ARBA00023274"/>
    </source>
</evidence>
<evidence type="ECO:0000256" key="2">
    <source>
        <dbReference type="ARBA" id="ARBA00022884"/>
    </source>
</evidence>
<dbReference type="InterPro" id="IPR011035">
    <property type="entry name" value="Ribosomal_bL25/Gln-tRNA_synth"/>
</dbReference>
<dbReference type="SUPFAM" id="SSF50715">
    <property type="entry name" value="Ribosomal protein L25-like"/>
    <property type="match status" value="1"/>
</dbReference>
<feature type="domain" description="Large ribosomal subunit protein bL25 L25" evidence="7">
    <location>
        <begin position="4"/>
        <end position="89"/>
    </location>
</feature>
<evidence type="ECO:0000313" key="9">
    <source>
        <dbReference type="EMBL" id="OGF15667.1"/>
    </source>
</evidence>
<dbReference type="NCBIfam" id="TIGR00731">
    <property type="entry name" value="bL25_bact_ctc"/>
    <property type="match status" value="1"/>
</dbReference>
<dbReference type="GO" id="GO:0003735">
    <property type="term" value="F:structural constituent of ribosome"/>
    <property type="evidence" value="ECO:0007669"/>
    <property type="project" value="InterPro"/>
</dbReference>
<dbReference type="Pfam" id="PF14693">
    <property type="entry name" value="Ribosomal_TL5_C"/>
    <property type="match status" value="1"/>
</dbReference>
<dbReference type="GO" id="GO:0008097">
    <property type="term" value="F:5S rRNA binding"/>
    <property type="evidence" value="ECO:0007669"/>
    <property type="project" value="InterPro"/>
</dbReference>
<sequence length="227" mass="24684">MTQLKAATRAKETSVNKLRADGFIPAIIYSKGRPAASLTINYIQFEKLYAQAGESSLVDLILDDGQNKKVLIHDVQREPVKDKIIHVDFYEADLKQKLTAAVELEFSGEAPIIKSENGIIIKHLSEVEIECLPGDLLNKIAVDLSSLDSFDGAIYVKDLRVPEAVTILNDPAEMVVNVAKPKEEEEAPVEAAVPAEGETQAAAGAEGKEQPAEEAKPAEGKKEDKNH</sequence>
<evidence type="ECO:0000259" key="7">
    <source>
        <dbReference type="Pfam" id="PF01386"/>
    </source>
</evidence>
<dbReference type="HAMAP" id="MF_01334">
    <property type="entry name" value="Ribosomal_bL25_CTC"/>
    <property type="match status" value="1"/>
</dbReference>